<dbReference type="AlphaFoldDB" id="A9WRB2"/>
<dbReference type="KEGG" id="rsa:RSal33209_2395"/>
<evidence type="ECO:0000313" key="2">
    <source>
        <dbReference type="Proteomes" id="UP000002007"/>
    </source>
</evidence>
<dbReference type="STRING" id="288705.RSal33209_2395"/>
<evidence type="ECO:0008006" key="3">
    <source>
        <dbReference type="Google" id="ProtNLM"/>
    </source>
</evidence>
<evidence type="ECO:0000313" key="1">
    <source>
        <dbReference type="EMBL" id="ABY24121.1"/>
    </source>
</evidence>
<dbReference type="EMBL" id="CP000910">
    <property type="protein sequence ID" value="ABY24121.1"/>
    <property type="molecule type" value="Genomic_DNA"/>
</dbReference>
<protein>
    <recommendedName>
        <fullName evidence="3">KOW domain-containing protein</fullName>
    </recommendedName>
</protein>
<dbReference type="Proteomes" id="UP000002007">
    <property type="component" value="Chromosome"/>
</dbReference>
<dbReference type="eggNOG" id="ENOG502ZMDD">
    <property type="taxonomic scope" value="Bacteria"/>
</dbReference>
<gene>
    <name evidence="1" type="ordered locus">RSal33209_2395</name>
</gene>
<dbReference type="InterPro" id="IPR008991">
    <property type="entry name" value="Translation_prot_SH3-like_sf"/>
</dbReference>
<dbReference type="SUPFAM" id="SSF50104">
    <property type="entry name" value="Translation proteins SH3-like domain"/>
    <property type="match status" value="1"/>
</dbReference>
<proteinExistence type="predicted"/>
<keyword evidence="2" id="KW-1185">Reference proteome</keyword>
<dbReference type="HOGENOM" id="CLU_203868_0_0_11"/>
<organism evidence="1 2">
    <name type="scientific">Renibacterium salmoninarum (strain ATCC 33209 / DSM 20767 / JCM 11484 / NBRC 15589 / NCIMB 2235)</name>
    <dbReference type="NCBI Taxonomy" id="288705"/>
    <lineage>
        <taxon>Bacteria</taxon>
        <taxon>Bacillati</taxon>
        <taxon>Actinomycetota</taxon>
        <taxon>Actinomycetes</taxon>
        <taxon>Micrococcales</taxon>
        <taxon>Micrococcaceae</taxon>
        <taxon>Renibacterium</taxon>
    </lineage>
</organism>
<reference evidence="2" key="1">
    <citation type="journal article" date="2008" name="J. Bacteriol.">
        <title>Genome sequence of the fish pathogen Renibacterium salmoninarum suggests reductive evolution away from an environmental Arthrobacter ancestor.</title>
        <authorList>
            <person name="Wiens G.D."/>
            <person name="Rockey D.D."/>
            <person name="Wu Z."/>
            <person name="Chang J."/>
            <person name="Levy R."/>
            <person name="Crane S."/>
            <person name="Chen D.S."/>
            <person name="Capri G.R."/>
            <person name="Burnett J.R."/>
            <person name="Sudheesh P.S."/>
            <person name="Schipma M.J."/>
            <person name="Burd H."/>
            <person name="Bhattacharyya A."/>
            <person name="Rhodes L.D."/>
            <person name="Kaul R."/>
            <person name="Strom M.S."/>
        </authorList>
    </citation>
    <scope>NUCLEOTIDE SEQUENCE [LARGE SCALE GENOMIC DNA]</scope>
    <source>
        <strain evidence="2">ATCC 33209 / DSM 20767 / JCM 11484 / NBRC 15589 / NCIMB 2235</strain>
    </source>
</reference>
<accession>A9WRB2</accession>
<name>A9WRB2_RENSM</name>
<sequence>MLKSPRLYACLMDNFKIGQTVKITGKTMTGNVGTVVHLDEKRGKYLVRITDVTQNYFDADELELFVS</sequence>